<keyword evidence="3" id="KW-1185">Reference proteome</keyword>
<evidence type="ECO:0000256" key="1">
    <source>
        <dbReference type="SAM" id="MobiDB-lite"/>
    </source>
</evidence>
<dbReference type="OrthoDB" id="3650777at2759"/>
<feature type="compositionally biased region" description="Basic residues" evidence="1">
    <location>
        <begin position="1"/>
        <end position="16"/>
    </location>
</feature>
<gene>
    <name evidence="2" type="ORF">TI39_contig336g00058</name>
</gene>
<dbReference type="AlphaFoldDB" id="A0A0F4GS96"/>
<proteinExistence type="predicted"/>
<accession>A0A0F4GS96</accession>
<organism evidence="2 3">
    <name type="scientific">Zymoseptoria brevis</name>
    <dbReference type="NCBI Taxonomy" id="1047168"/>
    <lineage>
        <taxon>Eukaryota</taxon>
        <taxon>Fungi</taxon>
        <taxon>Dikarya</taxon>
        <taxon>Ascomycota</taxon>
        <taxon>Pezizomycotina</taxon>
        <taxon>Dothideomycetes</taxon>
        <taxon>Dothideomycetidae</taxon>
        <taxon>Mycosphaerellales</taxon>
        <taxon>Mycosphaerellaceae</taxon>
        <taxon>Zymoseptoria</taxon>
    </lineage>
</organism>
<name>A0A0F4GS96_9PEZI</name>
<sequence>MARTKIVPHRPHYHPAKKNDPTGPRRHNIKEAANLPPAKVRSADKNSHTMKGRLTSPESSNKTSLLDLALELRNRIYGHLLMSSPTKVRIASVVRGNSRLAVKQLRSRSTVAPSVSILLTCRQIHREATPMLYDNYFGLQSGSDAEIFLHKIGHSVKYLRHIRIQITASPVPIMEGTADAGVWTVEGRGRGIWEVLKIAPAKGLEVGFEQLVEEWETTKYEDTVKLALYKRMA</sequence>
<dbReference type="InterPro" id="IPR038883">
    <property type="entry name" value="AN11006-like"/>
</dbReference>
<dbReference type="Proteomes" id="UP000033647">
    <property type="component" value="Unassembled WGS sequence"/>
</dbReference>
<dbReference type="PANTHER" id="PTHR42085:SF2">
    <property type="entry name" value="F-BOX DOMAIN-CONTAINING PROTEIN"/>
    <property type="match status" value="1"/>
</dbReference>
<feature type="region of interest" description="Disordered" evidence="1">
    <location>
        <begin position="1"/>
        <end position="60"/>
    </location>
</feature>
<protein>
    <submittedName>
        <fullName evidence="2">Uncharacterized protein</fullName>
    </submittedName>
</protein>
<evidence type="ECO:0000313" key="2">
    <source>
        <dbReference type="EMBL" id="KJY00292.1"/>
    </source>
</evidence>
<dbReference type="PANTHER" id="PTHR42085">
    <property type="entry name" value="F-BOX DOMAIN-CONTAINING PROTEIN"/>
    <property type="match status" value="1"/>
</dbReference>
<dbReference type="EMBL" id="LAFY01000328">
    <property type="protein sequence ID" value="KJY00292.1"/>
    <property type="molecule type" value="Genomic_DNA"/>
</dbReference>
<reference evidence="2 3" key="1">
    <citation type="submission" date="2015-03" db="EMBL/GenBank/DDBJ databases">
        <title>RNA-seq based gene annotation and comparative genomics of four Zymoseptoria species reveal species-specific pathogenicity related genes and transposable element activity.</title>
        <authorList>
            <person name="Grandaubert J."/>
            <person name="Bhattacharyya A."/>
            <person name="Stukenbrock E.H."/>
        </authorList>
    </citation>
    <scope>NUCLEOTIDE SEQUENCE [LARGE SCALE GENOMIC DNA]</scope>
    <source>
        <strain evidence="2 3">Zb18110</strain>
    </source>
</reference>
<evidence type="ECO:0000313" key="3">
    <source>
        <dbReference type="Proteomes" id="UP000033647"/>
    </source>
</evidence>
<comment type="caution">
    <text evidence="2">The sequence shown here is derived from an EMBL/GenBank/DDBJ whole genome shotgun (WGS) entry which is preliminary data.</text>
</comment>